<dbReference type="InterPro" id="IPR050703">
    <property type="entry name" value="Flavin_MAO"/>
</dbReference>
<dbReference type="Pfam" id="PF01593">
    <property type="entry name" value="Amino_oxidase"/>
    <property type="match status" value="1"/>
</dbReference>
<dbReference type="Gene3D" id="3.50.50.60">
    <property type="entry name" value="FAD/NAD(P)-binding domain"/>
    <property type="match status" value="1"/>
</dbReference>
<dbReference type="InterPro" id="IPR006311">
    <property type="entry name" value="TAT_signal"/>
</dbReference>
<evidence type="ECO:0000256" key="4">
    <source>
        <dbReference type="SAM" id="SignalP"/>
    </source>
</evidence>
<evidence type="ECO:0000313" key="7">
    <source>
        <dbReference type="Proteomes" id="UP001589798"/>
    </source>
</evidence>
<sequence length="483" mass="51623">MRISRRHMLGQSGLFMLSLAAMPARAAVERCDVVVIGAGLAGLNAATILTDLGARVMVLEAQEVPGGRLRTLRNGDRHFDCGATTIGPEYGRVRALAERFGVSLVPPHRRGGMAWAVRGESGDAGSWAGSAANTTRGDERGIAIAQLEVAIINRFGKLPAPDAWRDPAYARWDVPLDRFYRECGLSDEAIRLIGITSNCETLETTSALFQMKELQSIASWGKQAGGQKNSVYEAGTGDFHYIAGGSDTLPRAIAEGLGAPVRCGVAVTAIDMDGAGCTVTCADGARIGCDYVISAVPLSALSRIAISPPPTGLRAESISDALYMGTSHFFYAVTAPYWERDGLEPGLITDGAIERVFANKGESGEVEWLDVWINGAGTLAFDALPPERAAALATAELLRIRPAMAGAIRPIGQHSWRRNPYVTGNKHIYRPGQVTRFGARIADPWQRLHFAGEHTRDVEPGMEAAAATGERAALEVLERMGRA</sequence>
<organism evidence="6 7">
    <name type="scientific">Novosphingobium soli</name>
    <dbReference type="NCBI Taxonomy" id="574956"/>
    <lineage>
        <taxon>Bacteria</taxon>
        <taxon>Pseudomonadati</taxon>
        <taxon>Pseudomonadota</taxon>
        <taxon>Alphaproteobacteria</taxon>
        <taxon>Sphingomonadales</taxon>
        <taxon>Sphingomonadaceae</taxon>
        <taxon>Novosphingobium</taxon>
    </lineage>
</organism>
<dbReference type="Proteomes" id="UP001589798">
    <property type="component" value="Unassembled WGS sequence"/>
</dbReference>
<accession>A0ABV6CXG4</accession>
<dbReference type="InterPro" id="IPR001613">
    <property type="entry name" value="Flavin_amine_oxidase"/>
</dbReference>
<comment type="similarity">
    <text evidence="2">Belongs to the flavin monoamine oxidase family.</text>
</comment>
<feature type="chain" id="PRO_5045415824" evidence="4">
    <location>
        <begin position="27"/>
        <end position="483"/>
    </location>
</feature>
<dbReference type="EMBL" id="JBHLWK010000012">
    <property type="protein sequence ID" value="MFC0204606.1"/>
    <property type="molecule type" value="Genomic_DNA"/>
</dbReference>
<dbReference type="InterPro" id="IPR036188">
    <property type="entry name" value="FAD/NAD-bd_sf"/>
</dbReference>
<dbReference type="SUPFAM" id="SSF54373">
    <property type="entry name" value="FAD-linked reductases, C-terminal domain"/>
    <property type="match status" value="1"/>
</dbReference>
<keyword evidence="7" id="KW-1185">Reference proteome</keyword>
<dbReference type="RefSeq" id="WP_379487364.1">
    <property type="nucleotide sequence ID" value="NZ_JBHLWK010000012.1"/>
</dbReference>
<comment type="caution">
    <text evidence="6">The sequence shown here is derived from an EMBL/GenBank/DDBJ whole genome shotgun (WGS) entry which is preliminary data.</text>
</comment>
<feature type="signal peptide" evidence="4">
    <location>
        <begin position="1"/>
        <end position="26"/>
    </location>
</feature>
<name>A0ABV6CXG4_9SPHN</name>
<comment type="cofactor">
    <cofactor evidence="1">
        <name>FAD</name>
        <dbReference type="ChEBI" id="CHEBI:57692"/>
    </cofactor>
</comment>
<evidence type="ECO:0000256" key="3">
    <source>
        <dbReference type="ARBA" id="ARBA00023002"/>
    </source>
</evidence>
<dbReference type="PROSITE" id="PS51318">
    <property type="entry name" value="TAT"/>
    <property type="match status" value="1"/>
</dbReference>
<feature type="domain" description="Amine oxidase" evidence="5">
    <location>
        <begin position="40"/>
        <end position="477"/>
    </location>
</feature>
<dbReference type="InterPro" id="IPR002937">
    <property type="entry name" value="Amino_oxidase"/>
</dbReference>
<dbReference type="PRINTS" id="PR00757">
    <property type="entry name" value="AMINEOXDASEF"/>
</dbReference>
<proteinExistence type="inferred from homology"/>
<dbReference type="SUPFAM" id="SSF51905">
    <property type="entry name" value="FAD/NAD(P)-binding domain"/>
    <property type="match status" value="1"/>
</dbReference>
<dbReference type="PANTHER" id="PTHR43563">
    <property type="entry name" value="AMINE OXIDASE"/>
    <property type="match status" value="1"/>
</dbReference>
<evidence type="ECO:0000256" key="1">
    <source>
        <dbReference type="ARBA" id="ARBA00001974"/>
    </source>
</evidence>
<keyword evidence="3" id="KW-0560">Oxidoreductase</keyword>
<evidence type="ECO:0000256" key="2">
    <source>
        <dbReference type="ARBA" id="ARBA00005995"/>
    </source>
</evidence>
<gene>
    <name evidence="6" type="ORF">ACFFJC_10010</name>
</gene>
<keyword evidence="4" id="KW-0732">Signal</keyword>
<dbReference type="PANTHER" id="PTHR43563:SF1">
    <property type="entry name" value="AMINE OXIDASE [FLAVIN-CONTAINING] B"/>
    <property type="match status" value="1"/>
</dbReference>
<evidence type="ECO:0000313" key="6">
    <source>
        <dbReference type="EMBL" id="MFC0204606.1"/>
    </source>
</evidence>
<protein>
    <submittedName>
        <fullName evidence="6">Flavin monoamine oxidase family protein</fullName>
    </submittedName>
</protein>
<evidence type="ECO:0000259" key="5">
    <source>
        <dbReference type="Pfam" id="PF01593"/>
    </source>
</evidence>
<reference evidence="6 7" key="1">
    <citation type="submission" date="2024-09" db="EMBL/GenBank/DDBJ databases">
        <authorList>
            <person name="Sun Q."/>
            <person name="Mori K."/>
        </authorList>
    </citation>
    <scope>NUCLEOTIDE SEQUENCE [LARGE SCALE GENOMIC DNA]</scope>
    <source>
        <strain evidence="6 7">CCM 7706</strain>
    </source>
</reference>